<evidence type="ECO:0000256" key="6">
    <source>
        <dbReference type="SAM" id="Phobius"/>
    </source>
</evidence>
<evidence type="ECO:0000256" key="5">
    <source>
        <dbReference type="ARBA" id="ARBA00023136"/>
    </source>
</evidence>
<comment type="subcellular location">
    <subcellularLocation>
        <location evidence="1">Membrane</location>
        <topology evidence="1">Multi-pass membrane protein</topology>
    </subcellularLocation>
</comment>
<evidence type="ECO:0000256" key="4">
    <source>
        <dbReference type="ARBA" id="ARBA00022989"/>
    </source>
</evidence>
<feature type="transmembrane region" description="Helical" evidence="6">
    <location>
        <begin position="6"/>
        <end position="25"/>
    </location>
</feature>
<comment type="similarity">
    <text evidence="2">Belongs to the TMEM144 family.</text>
</comment>
<proteinExistence type="inferred from homology"/>
<dbReference type="InterPro" id="IPR010651">
    <property type="entry name" value="Sugar_transport"/>
</dbReference>
<dbReference type="Pfam" id="PF07857">
    <property type="entry name" value="TMEM144"/>
    <property type="match status" value="1"/>
</dbReference>
<evidence type="ECO:0000256" key="2">
    <source>
        <dbReference type="ARBA" id="ARBA00005731"/>
    </source>
</evidence>
<feature type="transmembrane region" description="Helical" evidence="6">
    <location>
        <begin position="37"/>
        <end position="57"/>
    </location>
</feature>
<keyword evidence="4 6" id="KW-1133">Transmembrane helix</keyword>
<dbReference type="InterPro" id="IPR012435">
    <property type="entry name" value="TMEM144"/>
</dbReference>
<dbReference type="GO" id="GO:0015144">
    <property type="term" value="F:carbohydrate transmembrane transporter activity"/>
    <property type="evidence" value="ECO:0007669"/>
    <property type="project" value="InterPro"/>
</dbReference>
<keyword evidence="3 6" id="KW-0812">Transmembrane</keyword>
<feature type="transmembrane region" description="Helical" evidence="6">
    <location>
        <begin position="105"/>
        <end position="124"/>
    </location>
</feature>
<dbReference type="PANTHER" id="PTHR16119:SF17">
    <property type="entry name" value="TRANSMEMBRANE PROTEIN 144"/>
    <property type="match status" value="1"/>
</dbReference>
<keyword evidence="5 6" id="KW-0472">Membrane</keyword>
<feature type="transmembrane region" description="Helical" evidence="6">
    <location>
        <begin position="77"/>
        <end position="96"/>
    </location>
</feature>
<evidence type="ECO:0000313" key="7">
    <source>
        <dbReference type="WBParaSite" id="GPUH_0002511301-mRNA-1"/>
    </source>
</evidence>
<dbReference type="GO" id="GO:0016020">
    <property type="term" value="C:membrane"/>
    <property type="evidence" value="ECO:0007669"/>
    <property type="project" value="UniProtKB-SubCell"/>
</dbReference>
<dbReference type="AlphaFoldDB" id="A0A183EVU2"/>
<evidence type="ECO:0000256" key="3">
    <source>
        <dbReference type="ARBA" id="ARBA00022692"/>
    </source>
</evidence>
<organism evidence="7">
    <name type="scientific">Gongylonema pulchrum</name>
    <dbReference type="NCBI Taxonomy" id="637853"/>
    <lineage>
        <taxon>Eukaryota</taxon>
        <taxon>Metazoa</taxon>
        <taxon>Ecdysozoa</taxon>
        <taxon>Nematoda</taxon>
        <taxon>Chromadorea</taxon>
        <taxon>Rhabditida</taxon>
        <taxon>Spirurina</taxon>
        <taxon>Spiruromorpha</taxon>
        <taxon>Spiruroidea</taxon>
        <taxon>Gongylonematidae</taxon>
        <taxon>Gongylonema</taxon>
    </lineage>
</organism>
<dbReference type="WBParaSite" id="GPUH_0002511301-mRNA-1">
    <property type="protein sequence ID" value="GPUH_0002511301-mRNA-1"/>
    <property type="gene ID" value="GPUH_0002511301"/>
</dbReference>
<name>A0A183EVU2_9BILA</name>
<protein>
    <submittedName>
        <fullName evidence="7">EamA domain-containing protein</fullName>
    </submittedName>
</protein>
<dbReference type="PANTHER" id="PTHR16119">
    <property type="entry name" value="TRANSMEMBRANE PROTEIN 144"/>
    <property type="match status" value="1"/>
</dbReference>
<reference evidence="7" key="1">
    <citation type="submission" date="2016-06" db="UniProtKB">
        <authorList>
            <consortium name="WormBaseParasite"/>
        </authorList>
    </citation>
    <scope>IDENTIFICATION</scope>
</reference>
<accession>A0A183EVU2</accession>
<evidence type="ECO:0000256" key="1">
    <source>
        <dbReference type="ARBA" id="ARBA00004141"/>
    </source>
</evidence>
<sequence length="126" mass="13884">LDYVHAHFTGHLLGGLLVLLGYVIIKRNKPFVNSQVMVPAMISGAMWGIGCTLWFVFNRIYLVLFMSNNYVSQAISFPINSMVPGCCAVLWSTFLFREIRGARNYFLTAFGIVSTIVGAIIVGASS</sequence>